<feature type="compositionally biased region" description="Pro residues" evidence="9">
    <location>
        <begin position="1043"/>
        <end position="1053"/>
    </location>
</feature>
<evidence type="ECO:0000256" key="4">
    <source>
        <dbReference type="ARBA" id="ARBA00022676"/>
    </source>
</evidence>
<evidence type="ECO:0000256" key="8">
    <source>
        <dbReference type="ARBA" id="ARBA00049902"/>
    </source>
</evidence>
<accession>A0A512LA32</accession>
<evidence type="ECO:0000259" key="10">
    <source>
        <dbReference type="Pfam" id="PF00912"/>
    </source>
</evidence>
<keyword evidence="3" id="KW-0378">Hydrolase</keyword>
<evidence type="ECO:0000256" key="9">
    <source>
        <dbReference type="SAM" id="MobiDB-lite"/>
    </source>
</evidence>
<dbReference type="InterPro" id="IPR012338">
    <property type="entry name" value="Beta-lactam/transpept-like"/>
</dbReference>
<dbReference type="RefSeq" id="WP_147074239.1">
    <property type="nucleotide sequence ID" value="NZ_AP021884.1"/>
</dbReference>
<dbReference type="SUPFAM" id="SSF56601">
    <property type="entry name" value="beta-lactamase/transpeptidase-like"/>
    <property type="match status" value="1"/>
</dbReference>
<dbReference type="InterPro" id="IPR023346">
    <property type="entry name" value="Lysozyme-like_dom_sf"/>
</dbReference>
<dbReference type="Proteomes" id="UP000321337">
    <property type="component" value="Unassembled WGS sequence"/>
</dbReference>
<gene>
    <name evidence="11" type="ORF">TPL01_24830</name>
</gene>
<feature type="compositionally biased region" description="Basic and acidic residues" evidence="9">
    <location>
        <begin position="1026"/>
        <end position="1042"/>
    </location>
</feature>
<keyword evidence="5 11" id="KW-0808">Transferase</keyword>
<dbReference type="InterPro" id="IPR001264">
    <property type="entry name" value="Glyco_trans_51"/>
</dbReference>
<name>A0A512LA32_9PROT</name>
<comment type="catalytic activity">
    <reaction evidence="8">
        <text>[GlcNAc-(1-&gt;4)-Mur2Ac(oyl-L-Ala-gamma-D-Glu-L-Lys-D-Ala-D-Ala)](n)-di-trans,octa-cis-undecaprenyl diphosphate + beta-D-GlcNAc-(1-&gt;4)-Mur2Ac(oyl-L-Ala-gamma-D-Glu-L-Lys-D-Ala-D-Ala)-di-trans,octa-cis-undecaprenyl diphosphate = [GlcNAc-(1-&gt;4)-Mur2Ac(oyl-L-Ala-gamma-D-Glu-L-Lys-D-Ala-D-Ala)](n+1)-di-trans,octa-cis-undecaprenyl diphosphate + di-trans,octa-cis-undecaprenyl diphosphate + H(+)</text>
        <dbReference type="Rhea" id="RHEA:23708"/>
        <dbReference type="Rhea" id="RHEA-COMP:9602"/>
        <dbReference type="Rhea" id="RHEA-COMP:9603"/>
        <dbReference type="ChEBI" id="CHEBI:15378"/>
        <dbReference type="ChEBI" id="CHEBI:58405"/>
        <dbReference type="ChEBI" id="CHEBI:60033"/>
        <dbReference type="ChEBI" id="CHEBI:78435"/>
        <dbReference type="EC" id="2.4.99.28"/>
    </reaction>
</comment>
<feature type="compositionally biased region" description="Basic and acidic residues" evidence="9">
    <location>
        <begin position="1069"/>
        <end position="1080"/>
    </location>
</feature>
<evidence type="ECO:0000256" key="3">
    <source>
        <dbReference type="ARBA" id="ARBA00022670"/>
    </source>
</evidence>
<protein>
    <recommendedName>
        <fullName evidence="7">peptidoglycan glycosyltransferase</fullName>
        <ecNumber evidence="7">2.4.99.28</ecNumber>
    </recommendedName>
</protein>
<dbReference type="OrthoDB" id="8552189at2"/>
<dbReference type="GO" id="GO:0006508">
    <property type="term" value="P:proteolysis"/>
    <property type="evidence" value="ECO:0007669"/>
    <property type="project" value="UniProtKB-KW"/>
</dbReference>
<dbReference type="EC" id="2.4.99.28" evidence="7"/>
<evidence type="ECO:0000256" key="5">
    <source>
        <dbReference type="ARBA" id="ARBA00022679"/>
    </source>
</evidence>
<reference evidence="11 12" key="1">
    <citation type="submission" date="2019-07" db="EMBL/GenBank/DDBJ databases">
        <title>Whole genome shotgun sequence of Thiobacillus plumbophilus NBRC 107929.</title>
        <authorList>
            <person name="Hosoyama A."/>
            <person name="Uohara A."/>
            <person name="Ohji S."/>
            <person name="Ichikawa N."/>
        </authorList>
    </citation>
    <scope>NUCLEOTIDE SEQUENCE [LARGE SCALE GENOMIC DNA]</scope>
    <source>
        <strain evidence="11 12">NBRC 107929</strain>
    </source>
</reference>
<dbReference type="GO" id="GO:0008955">
    <property type="term" value="F:peptidoglycan glycosyltransferase activity"/>
    <property type="evidence" value="ECO:0007669"/>
    <property type="project" value="UniProtKB-EC"/>
</dbReference>
<organism evidence="11 12">
    <name type="scientific">Sulfuriferula plumbiphila</name>
    <dbReference type="NCBI Taxonomy" id="171865"/>
    <lineage>
        <taxon>Bacteria</taxon>
        <taxon>Pseudomonadati</taxon>
        <taxon>Pseudomonadota</taxon>
        <taxon>Betaproteobacteria</taxon>
        <taxon>Nitrosomonadales</taxon>
        <taxon>Sulfuricellaceae</taxon>
        <taxon>Sulfuriferula</taxon>
    </lineage>
</organism>
<keyword evidence="3" id="KW-0645">Protease</keyword>
<comment type="pathway">
    <text evidence="1">Cell wall biogenesis; peptidoglycan biosynthesis.</text>
</comment>
<dbReference type="InterPro" id="IPR050396">
    <property type="entry name" value="Glycosyltr_51/Transpeptidase"/>
</dbReference>
<sequence length="1080" mass="119564">MASTRSKLIIAGTGLLTVGVLAGFLAWEFTTSTLQAKFLSEYAARMHYKLEPGASPSIRFPHDGPYDVRLGYTRLPDFSKRLTGSGFAIAAQARISPAMVQMADNGLFLPYHEKDQGGLTLYDTTGAVMFSSRTPQRVFNNFQSIPALIRNALLFIENRELLSADNPKRNPAVEWDRLTQAVLDKIVQIFHPAHDVPGGSTLATQIEKYRHSPDGLTLSMGDKLQQMASASVRAYLDGENTLPARRRIVLDYLNTVPLSAAPGFGEVIGLPDALWAWYGLDYREVVRLLDANQPDRATANAFKHVLSLLIAQRKPSFYLGSNHKALDDHTNIYLRLMAKAGLISPALRDAALPIPLRFNIQRAISKRAFVEQKAANAVRSRLASLLGMHRLYDVDRLDLSAGSTLNAAAQKAVSRFLINLNSPEGAQAVGIYGKNLLSRENDLSKIIYSFTLYEISPQGALLRVQADNLNQPFDINRGAKLDLGSTAKLRTLISYLEIVSKLHDAYLRLPAQRLHAIAHQDNDAIARWAAQYLLTAQDQSLAAMLEAAMNRTYSADPSTGFFTGGGLLHFVNFNKDDNGRRMNLWEATRNSVNLVYIRVMRDIVRHYIAQNPGVVGKILEDAGNPARKTYLERFADREGQAFLLRFHKKYRGLNPAQVTEKLFSEMHPLPRRLAAVYRYIAPDAPLNVFARFLRSRAPDGATLSDTEIRALYWQHAPGAYSLADRGYIAQIHPLELWLVRYLRSHPAATFADIVAASHDQRIEVYNWLFRTSRKNAQDRRIHSLLEVEAFQNIYRDWKRLGYPFDSLVPSYATAIGSSADRPAALAELMGVVVNNGVRLPAVSIHTLHFAAGTPYETVFVRQQPKGERLLPVELTQIVRRALQGVVEQGTAARLNGAFKDASGNRIIMGGKTGTGDHRYKTFGAGGNLLTSRVVNRTATMVFFLGDRFFGTMTALVPGEEAAKYRFTSSLPAQLLKEMGPALSNVLAPIEAKTAPTATTNAVPPRAQREPGAKAAEAILQQSRPGPDSRHKDRQQPAARQDENPPPAKKPAPPITDDRQAPLPTPPAPIEDRRPEAGESY</sequence>
<dbReference type="Pfam" id="PF00912">
    <property type="entry name" value="Transgly"/>
    <property type="match status" value="1"/>
</dbReference>
<dbReference type="GO" id="GO:0009252">
    <property type="term" value="P:peptidoglycan biosynthetic process"/>
    <property type="evidence" value="ECO:0007669"/>
    <property type="project" value="TreeGrafter"/>
</dbReference>
<keyword evidence="2" id="KW-0121">Carboxypeptidase</keyword>
<dbReference type="EMBL" id="BKAD01000028">
    <property type="protein sequence ID" value="GEP31345.1"/>
    <property type="molecule type" value="Genomic_DNA"/>
</dbReference>
<feature type="domain" description="Glycosyl transferase family 51" evidence="10">
    <location>
        <begin position="134"/>
        <end position="284"/>
    </location>
</feature>
<dbReference type="GO" id="GO:0004180">
    <property type="term" value="F:carboxypeptidase activity"/>
    <property type="evidence" value="ECO:0007669"/>
    <property type="project" value="UniProtKB-KW"/>
</dbReference>
<dbReference type="Gene3D" id="3.40.710.10">
    <property type="entry name" value="DD-peptidase/beta-lactamase superfamily"/>
    <property type="match status" value="1"/>
</dbReference>
<evidence type="ECO:0000256" key="2">
    <source>
        <dbReference type="ARBA" id="ARBA00022645"/>
    </source>
</evidence>
<dbReference type="PANTHER" id="PTHR32282:SF24">
    <property type="entry name" value="GLYCOSYL TRANSFERASE FAMILY 51 DOMAIN-CONTAINING PROTEIN"/>
    <property type="match status" value="1"/>
</dbReference>
<evidence type="ECO:0000313" key="12">
    <source>
        <dbReference type="Proteomes" id="UP000321337"/>
    </source>
</evidence>
<dbReference type="PANTHER" id="PTHR32282">
    <property type="entry name" value="BINDING PROTEIN TRANSPEPTIDASE, PUTATIVE-RELATED"/>
    <property type="match status" value="1"/>
</dbReference>
<comment type="caution">
    <text evidence="11">The sequence shown here is derived from an EMBL/GenBank/DDBJ whole genome shotgun (WGS) entry which is preliminary data.</text>
</comment>
<evidence type="ECO:0000313" key="11">
    <source>
        <dbReference type="EMBL" id="GEP31345.1"/>
    </source>
</evidence>
<dbReference type="GO" id="GO:0030288">
    <property type="term" value="C:outer membrane-bounded periplasmic space"/>
    <property type="evidence" value="ECO:0007669"/>
    <property type="project" value="TreeGrafter"/>
</dbReference>
<keyword evidence="12" id="KW-1185">Reference proteome</keyword>
<keyword evidence="6" id="KW-0511">Multifunctional enzyme</keyword>
<dbReference type="SUPFAM" id="SSF53955">
    <property type="entry name" value="Lysozyme-like"/>
    <property type="match status" value="1"/>
</dbReference>
<evidence type="ECO:0000256" key="7">
    <source>
        <dbReference type="ARBA" id="ARBA00044770"/>
    </source>
</evidence>
<evidence type="ECO:0000256" key="1">
    <source>
        <dbReference type="ARBA" id="ARBA00004752"/>
    </source>
</evidence>
<dbReference type="InterPro" id="IPR036950">
    <property type="entry name" value="PBP_transglycosylase"/>
</dbReference>
<proteinExistence type="predicted"/>
<evidence type="ECO:0000256" key="6">
    <source>
        <dbReference type="ARBA" id="ARBA00023268"/>
    </source>
</evidence>
<feature type="region of interest" description="Disordered" evidence="9">
    <location>
        <begin position="1019"/>
        <end position="1080"/>
    </location>
</feature>
<dbReference type="Gene3D" id="1.10.3810.10">
    <property type="entry name" value="Biosynthetic peptidoglycan transglycosylase-like"/>
    <property type="match status" value="1"/>
</dbReference>
<keyword evidence="4" id="KW-0328">Glycosyltransferase</keyword>
<dbReference type="AlphaFoldDB" id="A0A512LA32"/>